<comment type="caution">
    <text evidence="1">The sequence shown here is derived from an EMBL/GenBank/DDBJ whole genome shotgun (WGS) entry which is preliminary data.</text>
</comment>
<organism evidence="1 2">
    <name type="scientific">Carya illinoinensis</name>
    <name type="common">Pecan</name>
    <dbReference type="NCBI Taxonomy" id="32201"/>
    <lineage>
        <taxon>Eukaryota</taxon>
        <taxon>Viridiplantae</taxon>
        <taxon>Streptophyta</taxon>
        <taxon>Embryophyta</taxon>
        <taxon>Tracheophyta</taxon>
        <taxon>Spermatophyta</taxon>
        <taxon>Magnoliopsida</taxon>
        <taxon>eudicotyledons</taxon>
        <taxon>Gunneridae</taxon>
        <taxon>Pentapetalae</taxon>
        <taxon>rosids</taxon>
        <taxon>fabids</taxon>
        <taxon>Fagales</taxon>
        <taxon>Juglandaceae</taxon>
        <taxon>Carya</taxon>
    </lineage>
</organism>
<name>A0A922EZW1_CARIL</name>
<evidence type="ECO:0000313" key="1">
    <source>
        <dbReference type="EMBL" id="KAG6711266.1"/>
    </source>
</evidence>
<gene>
    <name evidence="1" type="ORF">I3842_05G043700</name>
</gene>
<accession>A0A922EZW1</accession>
<dbReference type="AlphaFoldDB" id="A0A922EZW1"/>
<proteinExistence type="predicted"/>
<protein>
    <submittedName>
        <fullName evidence="1">Uncharacterized protein</fullName>
    </submittedName>
</protein>
<evidence type="ECO:0000313" key="2">
    <source>
        <dbReference type="Proteomes" id="UP000811246"/>
    </source>
</evidence>
<dbReference type="EMBL" id="CM031829">
    <property type="protein sequence ID" value="KAG6711266.1"/>
    <property type="molecule type" value="Genomic_DNA"/>
</dbReference>
<reference evidence="1" key="1">
    <citation type="submission" date="2021-01" db="EMBL/GenBank/DDBJ databases">
        <authorList>
            <person name="Lovell J.T."/>
            <person name="Bentley N."/>
            <person name="Bhattarai G."/>
            <person name="Jenkins J.W."/>
            <person name="Sreedasyam A."/>
            <person name="Alarcon Y."/>
            <person name="Bock C."/>
            <person name="Boston L."/>
            <person name="Carlson J."/>
            <person name="Cervantes K."/>
            <person name="Clermont K."/>
            <person name="Krom N."/>
            <person name="Kubenka K."/>
            <person name="Mamidi S."/>
            <person name="Mattison C."/>
            <person name="Monteros M."/>
            <person name="Pisani C."/>
            <person name="Plott C."/>
            <person name="Rajasekar S."/>
            <person name="Rhein H.S."/>
            <person name="Rohla C."/>
            <person name="Song M."/>
            <person name="Hilaire R.S."/>
            <person name="Shu S."/>
            <person name="Wells L."/>
            <person name="Wang X."/>
            <person name="Webber J."/>
            <person name="Heerema R.J."/>
            <person name="Klein P."/>
            <person name="Conner P."/>
            <person name="Grauke L."/>
            <person name="Grimwood J."/>
            <person name="Schmutz J."/>
            <person name="Randall J.J."/>
        </authorList>
    </citation>
    <scope>NUCLEOTIDE SEQUENCE</scope>
    <source>
        <tissue evidence="1">Leaf</tissue>
    </source>
</reference>
<dbReference type="Proteomes" id="UP000811246">
    <property type="component" value="Chromosome 5"/>
</dbReference>
<sequence length="60" mass="7017">MRAGYRLMHTHHSLAHAEVLNLKMDALYNASNFFLERPEGVFFNSEQGRSEFVWQQSGFL</sequence>